<accession>A0A0C3DZD5</accession>
<proteinExistence type="inferred from homology"/>
<evidence type="ECO:0000313" key="8">
    <source>
        <dbReference type="EMBL" id="KIN07463.1"/>
    </source>
</evidence>
<dbReference type="GO" id="GO:0034599">
    <property type="term" value="P:cellular response to oxidative stress"/>
    <property type="evidence" value="ECO:0007669"/>
    <property type="project" value="InterPro"/>
</dbReference>
<dbReference type="PANTHER" id="PTHR43035:SF1">
    <property type="entry name" value="FATTY ACID REPRESSION MUTANT PROTEIN 2-RELATED"/>
    <property type="match status" value="1"/>
</dbReference>
<keyword evidence="5" id="KW-0560">Oxidoreductase</keyword>
<dbReference type="FunCoup" id="A0A0C3DZD5">
    <property type="interactions" value="38"/>
</dbReference>
<reference evidence="9" key="2">
    <citation type="submission" date="2015-01" db="EMBL/GenBank/DDBJ databases">
        <title>Evolutionary Origins and Diversification of the Mycorrhizal Mutualists.</title>
        <authorList>
            <consortium name="DOE Joint Genome Institute"/>
            <consortium name="Mycorrhizal Genomics Consortium"/>
            <person name="Kohler A."/>
            <person name="Kuo A."/>
            <person name="Nagy L.G."/>
            <person name="Floudas D."/>
            <person name="Copeland A."/>
            <person name="Barry K.W."/>
            <person name="Cichocki N."/>
            <person name="Veneault-Fourrey C."/>
            <person name="LaButti K."/>
            <person name="Lindquist E.A."/>
            <person name="Lipzen A."/>
            <person name="Lundell T."/>
            <person name="Morin E."/>
            <person name="Murat C."/>
            <person name="Riley R."/>
            <person name="Ohm R."/>
            <person name="Sun H."/>
            <person name="Tunlid A."/>
            <person name="Henrissat B."/>
            <person name="Grigoriev I.V."/>
            <person name="Hibbett D.S."/>
            <person name="Martin F."/>
        </authorList>
    </citation>
    <scope>NUCLEOTIDE SEQUENCE [LARGE SCALE GENOMIC DNA]</scope>
    <source>
        <strain evidence="9">Zn</strain>
    </source>
</reference>
<gene>
    <name evidence="8" type="ORF">OIDMADRAFT_16158</name>
</gene>
<dbReference type="Gene3D" id="3.40.109.10">
    <property type="entry name" value="NADH Oxidase"/>
    <property type="match status" value="1"/>
</dbReference>
<keyword evidence="9" id="KW-1185">Reference proteome</keyword>
<organism evidence="8 9">
    <name type="scientific">Oidiodendron maius (strain Zn)</name>
    <dbReference type="NCBI Taxonomy" id="913774"/>
    <lineage>
        <taxon>Eukaryota</taxon>
        <taxon>Fungi</taxon>
        <taxon>Dikarya</taxon>
        <taxon>Ascomycota</taxon>
        <taxon>Pezizomycotina</taxon>
        <taxon>Leotiomycetes</taxon>
        <taxon>Leotiomycetes incertae sedis</taxon>
        <taxon>Myxotrichaceae</taxon>
        <taxon>Oidiodendron</taxon>
    </lineage>
</organism>
<protein>
    <recommendedName>
        <fullName evidence="7">Nitroreductase domain-containing protein</fullName>
    </recommendedName>
</protein>
<evidence type="ECO:0000259" key="7">
    <source>
        <dbReference type="Pfam" id="PF00881"/>
    </source>
</evidence>
<keyword evidence="6" id="KW-0539">Nucleus</keyword>
<feature type="domain" description="Nitroreductase" evidence="7">
    <location>
        <begin position="9"/>
        <end position="177"/>
    </location>
</feature>
<dbReference type="GO" id="GO:0005634">
    <property type="term" value="C:nucleus"/>
    <property type="evidence" value="ECO:0007669"/>
    <property type="project" value="UniProtKB-SubCell"/>
</dbReference>
<dbReference type="SUPFAM" id="SSF55469">
    <property type="entry name" value="FMN-dependent nitroreductase-like"/>
    <property type="match status" value="1"/>
</dbReference>
<dbReference type="HOGENOM" id="CLU_073125_0_1_1"/>
<dbReference type="InParanoid" id="A0A0C3DZD5"/>
<keyword evidence="4" id="KW-0963">Cytoplasm</keyword>
<name>A0A0C3DZD5_OIDMZ</name>
<reference evidence="8 9" key="1">
    <citation type="submission" date="2014-04" db="EMBL/GenBank/DDBJ databases">
        <authorList>
            <consortium name="DOE Joint Genome Institute"/>
            <person name="Kuo A."/>
            <person name="Martino E."/>
            <person name="Perotto S."/>
            <person name="Kohler A."/>
            <person name="Nagy L.G."/>
            <person name="Floudas D."/>
            <person name="Copeland A."/>
            <person name="Barry K.W."/>
            <person name="Cichocki N."/>
            <person name="Veneault-Fourrey C."/>
            <person name="LaButti K."/>
            <person name="Lindquist E.A."/>
            <person name="Lipzen A."/>
            <person name="Lundell T."/>
            <person name="Morin E."/>
            <person name="Murat C."/>
            <person name="Sun H."/>
            <person name="Tunlid A."/>
            <person name="Henrissat B."/>
            <person name="Grigoriev I.V."/>
            <person name="Hibbett D.S."/>
            <person name="Martin F."/>
            <person name="Nordberg H.P."/>
            <person name="Cantor M.N."/>
            <person name="Hua S.X."/>
        </authorList>
    </citation>
    <scope>NUCLEOTIDE SEQUENCE [LARGE SCALE GENOMIC DNA]</scope>
    <source>
        <strain evidence="8 9">Zn</strain>
    </source>
</reference>
<evidence type="ECO:0000313" key="9">
    <source>
        <dbReference type="Proteomes" id="UP000054321"/>
    </source>
</evidence>
<dbReference type="Proteomes" id="UP000054321">
    <property type="component" value="Unassembled WGS sequence"/>
</dbReference>
<evidence type="ECO:0000256" key="3">
    <source>
        <dbReference type="ARBA" id="ARBA00007118"/>
    </source>
</evidence>
<comment type="subcellular location">
    <subcellularLocation>
        <location evidence="2">Cytoplasm</location>
    </subcellularLocation>
    <subcellularLocation>
        <location evidence="1">Nucleus</location>
    </subcellularLocation>
</comment>
<evidence type="ECO:0000256" key="4">
    <source>
        <dbReference type="ARBA" id="ARBA00022490"/>
    </source>
</evidence>
<dbReference type="GO" id="GO:0005737">
    <property type="term" value="C:cytoplasm"/>
    <property type="evidence" value="ECO:0007669"/>
    <property type="project" value="UniProtKB-SubCell"/>
</dbReference>
<dbReference type="CDD" id="cd02140">
    <property type="entry name" value="Frm2-like"/>
    <property type="match status" value="1"/>
</dbReference>
<evidence type="ECO:0000256" key="6">
    <source>
        <dbReference type="ARBA" id="ARBA00023242"/>
    </source>
</evidence>
<comment type="similarity">
    <text evidence="3">Belongs to the nitroreductase family.</text>
</comment>
<dbReference type="InterPro" id="IPR033877">
    <property type="entry name" value="Frm2/Hbn1"/>
</dbReference>
<dbReference type="EMBL" id="KN832870">
    <property type="protein sequence ID" value="KIN07463.1"/>
    <property type="molecule type" value="Genomic_DNA"/>
</dbReference>
<evidence type="ECO:0000256" key="1">
    <source>
        <dbReference type="ARBA" id="ARBA00004123"/>
    </source>
</evidence>
<dbReference type="AlphaFoldDB" id="A0A0C3DZD5"/>
<dbReference type="FunFam" id="3.40.109.10:FF:000001">
    <property type="entry name" value="Nitroreductase family"/>
    <property type="match status" value="1"/>
</dbReference>
<dbReference type="STRING" id="913774.A0A0C3DZD5"/>
<evidence type="ECO:0000256" key="5">
    <source>
        <dbReference type="ARBA" id="ARBA00023002"/>
    </source>
</evidence>
<dbReference type="GO" id="GO:0016491">
    <property type="term" value="F:oxidoreductase activity"/>
    <property type="evidence" value="ECO:0007669"/>
    <property type="project" value="UniProtKB-KW"/>
</dbReference>
<dbReference type="InterPro" id="IPR000415">
    <property type="entry name" value="Nitroreductase-like"/>
</dbReference>
<dbReference type="OrthoDB" id="2138173at2759"/>
<evidence type="ECO:0000256" key="2">
    <source>
        <dbReference type="ARBA" id="ARBA00004496"/>
    </source>
</evidence>
<dbReference type="InterPro" id="IPR029479">
    <property type="entry name" value="Nitroreductase"/>
</dbReference>
<dbReference type="PANTHER" id="PTHR43035">
    <property type="entry name" value="FATTY ACID REPRESSION MUTANT PROTEIN 2-RELATED"/>
    <property type="match status" value="1"/>
</dbReference>
<dbReference type="Pfam" id="PF00881">
    <property type="entry name" value="Nitroreductase"/>
    <property type="match status" value="1"/>
</dbReference>
<sequence length="200" mass="22546">MSAEYLAAVKARRTYYPLKKESTISDKRIEEIVGQAILHAPTSFNSQSSRAVVLLKDEHHKLWDIAKTALKAIVPEEQYPTTEQKLNMFQGAYGTVLFFVDSAVVKGMQEKFPLYADKFPVWAIHSDGMAQHITWTALEAEGLGANLQHYNPLIDADVQKTWNIPETWQLNAQMVFGTPAAEPGEKQFNELSDRFKVFGA</sequence>